<keyword evidence="2" id="KW-0677">Repeat</keyword>
<dbReference type="PANTHER" id="PTHR19856">
    <property type="entry name" value="WD-REPEATCONTAINING PROTEIN WDR1"/>
    <property type="match status" value="1"/>
</dbReference>
<dbReference type="Proteomes" id="UP000277204">
    <property type="component" value="Unassembled WGS sequence"/>
</dbReference>
<dbReference type="GO" id="GO:0030042">
    <property type="term" value="P:actin filament depolymerization"/>
    <property type="evidence" value="ECO:0007669"/>
    <property type="project" value="TreeGrafter"/>
</dbReference>
<comment type="similarity">
    <text evidence="3">Belongs to the WD repeat AIP1 family.</text>
</comment>
<evidence type="ECO:0000313" key="5">
    <source>
        <dbReference type="EMBL" id="VDP24283.1"/>
    </source>
</evidence>
<dbReference type="Pfam" id="PF00400">
    <property type="entry name" value="WD40"/>
    <property type="match status" value="2"/>
</dbReference>
<dbReference type="PANTHER" id="PTHR19856:SF0">
    <property type="entry name" value="WD REPEAT-CONTAINING PROTEIN 1"/>
    <property type="match status" value="1"/>
</dbReference>
<dbReference type="PROSITE" id="PS50082">
    <property type="entry name" value="WD_REPEATS_2"/>
    <property type="match status" value="2"/>
</dbReference>
<dbReference type="AlphaFoldDB" id="A0A183MNH3"/>
<organism evidence="5 6">
    <name type="scientific">Schistosoma margrebowiei</name>
    <dbReference type="NCBI Taxonomy" id="48269"/>
    <lineage>
        <taxon>Eukaryota</taxon>
        <taxon>Metazoa</taxon>
        <taxon>Spiralia</taxon>
        <taxon>Lophotrochozoa</taxon>
        <taxon>Platyhelminthes</taxon>
        <taxon>Trematoda</taxon>
        <taxon>Digenea</taxon>
        <taxon>Strigeidida</taxon>
        <taxon>Schistosomatoidea</taxon>
        <taxon>Schistosomatidae</taxon>
        <taxon>Schistosoma</taxon>
    </lineage>
</organism>
<feature type="region of interest" description="Disordered" evidence="4">
    <location>
        <begin position="1"/>
        <end position="44"/>
    </location>
</feature>
<keyword evidence="6" id="KW-1185">Reference proteome</keyword>
<keyword evidence="1" id="KW-0853">WD repeat</keyword>
<accession>A0A183MNH3</accession>
<dbReference type="SUPFAM" id="SSF50978">
    <property type="entry name" value="WD40 repeat-like"/>
    <property type="match status" value="1"/>
</dbReference>
<evidence type="ECO:0000256" key="1">
    <source>
        <dbReference type="ARBA" id="ARBA00022574"/>
    </source>
</evidence>
<dbReference type="InterPro" id="IPR036322">
    <property type="entry name" value="WD40_repeat_dom_sf"/>
</dbReference>
<evidence type="ECO:0000256" key="2">
    <source>
        <dbReference type="ARBA" id="ARBA00022737"/>
    </source>
</evidence>
<dbReference type="GO" id="GO:0051015">
    <property type="term" value="F:actin filament binding"/>
    <property type="evidence" value="ECO:0007669"/>
    <property type="project" value="TreeGrafter"/>
</dbReference>
<reference evidence="5 6" key="1">
    <citation type="submission" date="2018-11" db="EMBL/GenBank/DDBJ databases">
        <authorList>
            <consortium name="Pathogen Informatics"/>
        </authorList>
    </citation>
    <scope>NUCLEOTIDE SEQUENCE [LARGE SCALE GENOMIC DNA]</scope>
    <source>
        <strain evidence="5 6">Zambia</strain>
    </source>
</reference>
<protein>
    <submittedName>
        <fullName evidence="5">Uncharacterized protein</fullName>
    </submittedName>
</protein>
<feature type="compositionally biased region" description="Polar residues" evidence="4">
    <location>
        <begin position="1"/>
        <end position="10"/>
    </location>
</feature>
<gene>
    <name evidence="5" type="ORF">SMRZ_LOCUS17598</name>
</gene>
<dbReference type="Gene3D" id="2.130.10.10">
    <property type="entry name" value="YVTN repeat-like/Quinoprotein amine dehydrogenase"/>
    <property type="match status" value="1"/>
</dbReference>
<evidence type="ECO:0000313" key="6">
    <source>
        <dbReference type="Proteomes" id="UP000277204"/>
    </source>
</evidence>
<dbReference type="InterPro" id="IPR001680">
    <property type="entry name" value="WD40_rpt"/>
</dbReference>
<evidence type="ECO:0000256" key="3">
    <source>
        <dbReference type="ARBA" id="ARBA00038366"/>
    </source>
</evidence>
<sequence>MVEPTGTNVPANIARLGYHDRQTRPPRQGSSYGRERKSNLGNTSFHISSNQKLKQLNLVSAINVTPEVIEFSPNGEILACANPDRTMNLFSVTYEGNQNDLPTLKSALSEWWLRHSARITCISWSPNGRRLATGSIDSSIVIWSLDEPSKQVVLTAAHPMSNSTGLCWLSDDRLLSSAHDGSIRIWRV</sequence>
<dbReference type="GO" id="GO:0030864">
    <property type="term" value="C:cortical actin cytoskeleton"/>
    <property type="evidence" value="ECO:0007669"/>
    <property type="project" value="TreeGrafter"/>
</dbReference>
<dbReference type="InterPro" id="IPR015943">
    <property type="entry name" value="WD40/YVTN_repeat-like_dom_sf"/>
</dbReference>
<evidence type="ECO:0000256" key="4">
    <source>
        <dbReference type="SAM" id="MobiDB-lite"/>
    </source>
</evidence>
<name>A0A183MNH3_9TREM</name>
<proteinExistence type="inferred from homology"/>
<dbReference type="GO" id="GO:0040011">
    <property type="term" value="P:locomotion"/>
    <property type="evidence" value="ECO:0007669"/>
    <property type="project" value="TreeGrafter"/>
</dbReference>
<dbReference type="SMART" id="SM00320">
    <property type="entry name" value="WD40"/>
    <property type="match status" value="3"/>
</dbReference>
<dbReference type="STRING" id="48269.A0A183MNH3"/>
<dbReference type="EMBL" id="UZAI01017415">
    <property type="protein sequence ID" value="VDP24283.1"/>
    <property type="molecule type" value="Genomic_DNA"/>
</dbReference>
<dbReference type="PROSITE" id="PS50294">
    <property type="entry name" value="WD_REPEATS_REGION"/>
    <property type="match status" value="1"/>
</dbReference>